<dbReference type="OrthoDB" id="9179585at2"/>
<dbReference type="PANTHER" id="PTHR45339">
    <property type="entry name" value="HYBRID SIGNAL TRANSDUCTION HISTIDINE KINASE J"/>
    <property type="match status" value="1"/>
</dbReference>
<dbReference type="PANTHER" id="PTHR45339:SF3">
    <property type="entry name" value="HISTIDINE KINASE"/>
    <property type="match status" value="1"/>
</dbReference>
<organism evidence="4 5">
    <name type="scientific">Candidatus Methylomirabilis limnetica</name>
    <dbReference type="NCBI Taxonomy" id="2033718"/>
    <lineage>
        <taxon>Bacteria</taxon>
        <taxon>Candidatus Methylomirabilota</taxon>
        <taxon>Candidatus Methylomirabilia</taxon>
        <taxon>Candidatus Methylomirabilales</taxon>
        <taxon>Candidatus Methylomirabilaceae</taxon>
        <taxon>Candidatus Methylomirabilis</taxon>
    </lineage>
</organism>
<dbReference type="SUPFAM" id="SSF52172">
    <property type="entry name" value="CheY-like"/>
    <property type="match status" value="1"/>
</dbReference>
<dbReference type="Proteomes" id="UP000241436">
    <property type="component" value="Unassembled WGS sequence"/>
</dbReference>
<protein>
    <submittedName>
        <fullName evidence="4">Response regulator</fullName>
    </submittedName>
</protein>
<dbReference type="InterPro" id="IPR011006">
    <property type="entry name" value="CheY-like_superfamily"/>
</dbReference>
<evidence type="ECO:0000313" key="5">
    <source>
        <dbReference type="Proteomes" id="UP000241436"/>
    </source>
</evidence>
<dbReference type="Gene3D" id="3.40.50.2300">
    <property type="match status" value="1"/>
</dbReference>
<keyword evidence="5" id="KW-1185">Reference proteome</keyword>
<keyword evidence="1 2" id="KW-0597">Phosphoprotein</keyword>
<name>A0A2T4TV93_9BACT</name>
<dbReference type="RefSeq" id="WP_107563832.1">
    <property type="nucleotide sequence ID" value="NZ_NVQC01000032.1"/>
</dbReference>
<dbReference type="Pfam" id="PF00072">
    <property type="entry name" value="Response_reg"/>
    <property type="match status" value="1"/>
</dbReference>
<dbReference type="GO" id="GO:0000160">
    <property type="term" value="P:phosphorelay signal transduction system"/>
    <property type="evidence" value="ECO:0007669"/>
    <property type="project" value="InterPro"/>
</dbReference>
<dbReference type="PROSITE" id="PS50110">
    <property type="entry name" value="RESPONSE_REGULATORY"/>
    <property type="match status" value="1"/>
</dbReference>
<reference evidence="5" key="2">
    <citation type="journal article" date="2018" name="Environ. Microbiol.">
        <title>Bloom of a denitrifying methanotroph, 'Candidatus Methylomirabilis limnetica', in a deep stratified lake.</title>
        <authorList>
            <person name="Graf J.S."/>
            <person name="Mayr M.J."/>
            <person name="Marchant H.K."/>
            <person name="Tienken D."/>
            <person name="Hach P.F."/>
            <person name="Brand A."/>
            <person name="Schubert C.J."/>
            <person name="Kuypers M.M."/>
            <person name="Milucka J."/>
        </authorList>
    </citation>
    <scope>NUCLEOTIDE SEQUENCE [LARGE SCALE GENOMIC DNA]</scope>
    <source>
        <strain evidence="5">Zug</strain>
    </source>
</reference>
<evidence type="ECO:0000259" key="3">
    <source>
        <dbReference type="PROSITE" id="PS50110"/>
    </source>
</evidence>
<dbReference type="SMART" id="SM00448">
    <property type="entry name" value="REC"/>
    <property type="match status" value="1"/>
</dbReference>
<dbReference type="InterPro" id="IPR001789">
    <property type="entry name" value="Sig_transdc_resp-reg_receiver"/>
</dbReference>
<proteinExistence type="predicted"/>
<evidence type="ECO:0000256" key="1">
    <source>
        <dbReference type="ARBA" id="ARBA00022553"/>
    </source>
</evidence>
<accession>A0A2T4TV93</accession>
<sequence>MAKILVVDNYALNLRLAVTALQQAGHEVLSAGGGAEGIEAALAHAPDLVLMDVQMQGMDGIAALGRLRADPRTAALKVVAFTALAMKGDAERLFAAGFDGYLEKPIRYKEFLASVAALLEGRNE</sequence>
<evidence type="ECO:0000313" key="4">
    <source>
        <dbReference type="EMBL" id="PTL35035.1"/>
    </source>
</evidence>
<evidence type="ECO:0000256" key="2">
    <source>
        <dbReference type="PROSITE-ProRule" id="PRU00169"/>
    </source>
</evidence>
<feature type="domain" description="Response regulatory" evidence="3">
    <location>
        <begin position="3"/>
        <end position="119"/>
    </location>
</feature>
<gene>
    <name evidence="4" type="ORF">CLG94_11865</name>
</gene>
<reference evidence="4 5" key="1">
    <citation type="submission" date="2017-09" db="EMBL/GenBank/DDBJ databases">
        <title>Bloom of a denitrifying methanotroph, Candidatus Methylomirabilis limnetica, in a deep stratified lake.</title>
        <authorList>
            <person name="Graf J.S."/>
            <person name="Marchant H.K."/>
            <person name="Tienken D."/>
            <person name="Hach P.F."/>
            <person name="Brand A."/>
            <person name="Schubert C.J."/>
            <person name="Kuypers M.M."/>
            <person name="Milucka J."/>
        </authorList>
    </citation>
    <scope>NUCLEOTIDE SEQUENCE [LARGE SCALE GENOMIC DNA]</scope>
    <source>
        <strain evidence="4 5">Zug</strain>
    </source>
</reference>
<comment type="caution">
    <text evidence="4">The sequence shown here is derived from an EMBL/GenBank/DDBJ whole genome shotgun (WGS) entry which is preliminary data.</text>
</comment>
<feature type="modified residue" description="4-aspartylphosphate" evidence="2">
    <location>
        <position position="52"/>
    </location>
</feature>
<dbReference type="EMBL" id="NVQC01000032">
    <property type="protein sequence ID" value="PTL35035.1"/>
    <property type="molecule type" value="Genomic_DNA"/>
</dbReference>
<dbReference type="AlphaFoldDB" id="A0A2T4TV93"/>